<sequence length="43" mass="4967">MNLTLTNLADDKLLTDYKHNSHRMQKTARQATSGLLIHEFLIL</sequence>
<dbReference type="Proteomes" id="UP000003857">
    <property type="component" value="Unassembled WGS sequence"/>
</dbReference>
<gene>
    <name evidence="1" type="ORF">HMPREF9390_1990</name>
</gene>
<proteinExistence type="predicted"/>
<evidence type="ECO:0000313" key="1">
    <source>
        <dbReference type="EMBL" id="EGC24159.1"/>
    </source>
</evidence>
<name>A0ABC9PBB2_STRSA</name>
<dbReference type="EMBL" id="AEWZ01000004">
    <property type="protein sequence ID" value="EGC24159.1"/>
    <property type="molecule type" value="Genomic_DNA"/>
</dbReference>
<dbReference type="AlphaFoldDB" id="A0ABC9PBB2"/>
<reference evidence="1 2" key="1">
    <citation type="submission" date="2011-01" db="EMBL/GenBank/DDBJ databases">
        <authorList>
            <person name="Muzny D."/>
            <person name="Qin X."/>
            <person name="Buhay C."/>
            <person name="Dugan-Rocha S."/>
            <person name="Ding Y."/>
            <person name="Chen G."/>
            <person name="Hawes A."/>
            <person name="Holder M."/>
            <person name="Jhangiani S."/>
            <person name="Johnson A."/>
            <person name="Khan Z."/>
            <person name="Li Z."/>
            <person name="Liu W."/>
            <person name="Liu X."/>
            <person name="Perez L."/>
            <person name="Shen H."/>
            <person name="Wang Q."/>
            <person name="Watt J."/>
            <person name="Xi L."/>
            <person name="Xin Y."/>
            <person name="Zhou J."/>
            <person name="Deng J."/>
            <person name="Jiang H."/>
            <person name="Liu Y."/>
            <person name="Qu J."/>
            <person name="Song X.-Z."/>
            <person name="Zhang L."/>
            <person name="Villasana D."/>
            <person name="Johnson A."/>
            <person name="Liu J."/>
            <person name="Liyanage D."/>
            <person name="Lorensuhewa L."/>
            <person name="Robinson T."/>
            <person name="Song A."/>
            <person name="Song B.-B."/>
            <person name="Dinh H."/>
            <person name="Thornton R."/>
            <person name="Coyle M."/>
            <person name="Francisco L."/>
            <person name="Jackson L."/>
            <person name="Javaid M."/>
            <person name="Korchina V."/>
            <person name="Kovar C."/>
            <person name="Mata R."/>
            <person name="Mathew T."/>
            <person name="Ngo R."/>
            <person name="Nguyen L."/>
            <person name="Nguyen N."/>
            <person name="Okwuonu G."/>
            <person name="Ongeri F."/>
            <person name="Pham C."/>
            <person name="Simmons D."/>
            <person name="Wilczek-Boney K."/>
            <person name="Hale W."/>
            <person name="Jakkamsetti A."/>
            <person name="Pham P."/>
            <person name="Ruth R."/>
            <person name="San Lucas F."/>
            <person name="Warren J."/>
            <person name="Zhang J."/>
            <person name="Zhao Z."/>
            <person name="Zhou C."/>
            <person name="Zhu D."/>
            <person name="Lee S."/>
            <person name="Bess C."/>
            <person name="Blankenburg K."/>
            <person name="Forbes L."/>
            <person name="Fu Q."/>
            <person name="Gubbala S."/>
            <person name="Hirani K."/>
            <person name="Jayaseelan J.C."/>
            <person name="Lara F."/>
            <person name="Munidasa M."/>
            <person name="Palculict T."/>
            <person name="Patil S."/>
            <person name="Pu L.-L."/>
            <person name="Saada N."/>
            <person name="Tang L."/>
            <person name="Weissenberger G."/>
            <person name="Zhu Y."/>
            <person name="Hemphill L."/>
            <person name="Shang Y."/>
            <person name="Youmans B."/>
            <person name="Ayvaz T."/>
            <person name="Ross M."/>
            <person name="Santibanez J."/>
            <person name="Aqrawi P."/>
            <person name="Gross S."/>
            <person name="Joshi V."/>
            <person name="Fowler G."/>
            <person name="Nazareth L."/>
            <person name="Reid J."/>
            <person name="Worley K."/>
            <person name="Petrosino J."/>
            <person name="Highlander S."/>
            <person name="Gibbs R."/>
        </authorList>
    </citation>
    <scope>NUCLEOTIDE SEQUENCE [LARGE SCALE GENOMIC DNA]</scope>
    <source>
        <strain evidence="1 2">SK405</strain>
    </source>
</reference>
<accession>A0ABC9PBB2</accession>
<protein>
    <submittedName>
        <fullName evidence="1">Uncharacterized protein</fullName>
    </submittedName>
</protein>
<comment type="caution">
    <text evidence="1">The sequence shown here is derived from an EMBL/GenBank/DDBJ whole genome shotgun (WGS) entry which is preliminary data.</text>
</comment>
<organism evidence="1 2">
    <name type="scientific">Streptococcus sanguinis SK405</name>
    <dbReference type="NCBI Taxonomy" id="888817"/>
    <lineage>
        <taxon>Bacteria</taxon>
        <taxon>Bacillati</taxon>
        <taxon>Bacillota</taxon>
        <taxon>Bacilli</taxon>
        <taxon>Lactobacillales</taxon>
        <taxon>Streptococcaceae</taxon>
        <taxon>Streptococcus</taxon>
    </lineage>
</organism>
<evidence type="ECO:0000313" key="2">
    <source>
        <dbReference type="Proteomes" id="UP000003857"/>
    </source>
</evidence>